<accession>A0ABU5T110</accession>
<keyword evidence="4" id="KW-1185">Reference proteome</keyword>
<feature type="transmembrane region" description="Helical" evidence="2">
    <location>
        <begin position="6"/>
        <end position="27"/>
    </location>
</feature>
<dbReference type="Proteomes" id="UP001304769">
    <property type="component" value="Unassembled WGS sequence"/>
</dbReference>
<gene>
    <name evidence="3" type="ORF">SPF06_01255</name>
</gene>
<name>A0ABU5T110_9MICC</name>
<feature type="region of interest" description="Disordered" evidence="1">
    <location>
        <begin position="47"/>
        <end position="87"/>
    </location>
</feature>
<protein>
    <submittedName>
        <fullName evidence="3">Uncharacterized protein</fullName>
    </submittedName>
</protein>
<keyword evidence="2" id="KW-1133">Transmembrane helix</keyword>
<feature type="transmembrane region" description="Helical" evidence="2">
    <location>
        <begin position="101"/>
        <end position="123"/>
    </location>
</feature>
<comment type="caution">
    <text evidence="3">The sequence shown here is derived from an EMBL/GenBank/DDBJ whole genome shotgun (WGS) entry which is preliminary data.</text>
</comment>
<feature type="region of interest" description="Disordered" evidence="1">
    <location>
        <begin position="246"/>
        <end position="310"/>
    </location>
</feature>
<evidence type="ECO:0000256" key="1">
    <source>
        <dbReference type="SAM" id="MobiDB-lite"/>
    </source>
</evidence>
<evidence type="ECO:0000313" key="3">
    <source>
        <dbReference type="EMBL" id="MEA5453338.1"/>
    </source>
</evidence>
<reference evidence="3 4" key="1">
    <citation type="submission" date="2023-12" db="EMBL/GenBank/DDBJ databases">
        <title>Sinomonas terricola sp. nov, isolated from litchi orchard soil in Guangdong, PR China.</title>
        <authorList>
            <person name="Jiaxin W."/>
            <person name="Yang Z."/>
            <person name="Honghui Z."/>
        </authorList>
    </citation>
    <scope>NUCLEOTIDE SEQUENCE [LARGE SCALE GENOMIC DNA]</scope>
    <source>
        <strain evidence="3 4">JGH33</strain>
    </source>
</reference>
<organism evidence="3 4">
    <name type="scientific">Sinomonas terricola</name>
    <dbReference type="NCBI Taxonomy" id="3110330"/>
    <lineage>
        <taxon>Bacteria</taxon>
        <taxon>Bacillati</taxon>
        <taxon>Actinomycetota</taxon>
        <taxon>Actinomycetes</taxon>
        <taxon>Micrococcales</taxon>
        <taxon>Micrococcaceae</taxon>
        <taxon>Sinomonas</taxon>
    </lineage>
</organism>
<proteinExistence type="predicted"/>
<sequence length="310" mass="32160">MDFALSSSAVLGAAVFLWLLWVAPYVLRRVRPAGDGAVLLREADDGDAEPAVGAPSAGPTFPRERRDDPPVTPTARQTPEGEHVNDRIPTAPRLRIRWGRCALAGIGLGGLLVAIIGGGAAAFGVVSGLIPLVALAATAGCFVVLRGLAVRDRRRRVDAAFRAAVRAEASGADPVRKVPVRTANEVFDLQPEPEAVAPLSRDQLRAAALEVAKAAQEAAAEAASGGDADADEQWEPVEVPKPSYVGAAKADRDAPEPLEAPEQPKPSTKVTIKPKPDAAPAPGIPVVAAGRSGTRGALGNLDAVLQRRRA</sequence>
<dbReference type="RefSeq" id="WP_323277109.1">
    <property type="nucleotide sequence ID" value="NZ_JAYGGQ010000001.1"/>
</dbReference>
<dbReference type="EMBL" id="JAYGGQ010000001">
    <property type="protein sequence ID" value="MEA5453338.1"/>
    <property type="molecule type" value="Genomic_DNA"/>
</dbReference>
<evidence type="ECO:0000313" key="4">
    <source>
        <dbReference type="Proteomes" id="UP001304769"/>
    </source>
</evidence>
<keyword evidence="2" id="KW-0472">Membrane</keyword>
<feature type="transmembrane region" description="Helical" evidence="2">
    <location>
        <begin position="129"/>
        <end position="149"/>
    </location>
</feature>
<evidence type="ECO:0000256" key="2">
    <source>
        <dbReference type="SAM" id="Phobius"/>
    </source>
</evidence>
<keyword evidence="2" id="KW-0812">Transmembrane</keyword>